<proteinExistence type="predicted"/>
<evidence type="ECO:0000313" key="1">
    <source>
        <dbReference type="EnsemblPlants" id="Kaladp0040s0321.1.v1.1.CDS.1"/>
    </source>
</evidence>
<keyword evidence="2" id="KW-1185">Reference proteome</keyword>
<dbReference type="AlphaFoldDB" id="A0A7N0TN86"/>
<dbReference type="EnsemblPlants" id="Kaladp0040s0321.1.v1.1">
    <property type="protein sequence ID" value="Kaladp0040s0321.1.v1.1.CDS.1"/>
    <property type="gene ID" value="Kaladp0040s0321.v1.1"/>
</dbReference>
<sequence length="89" mass="10101">MTYTKYVNWDIHLVPCPILDPISFVSPPIRVTKGHHLPSLDGSTNPRLLIYVKSEAHCNRRIQGTTTFEPNQIKSSFQDSLVFLVGFCL</sequence>
<organism evidence="1 2">
    <name type="scientific">Kalanchoe fedtschenkoi</name>
    <name type="common">Lavender scallops</name>
    <name type="synonym">South American air plant</name>
    <dbReference type="NCBI Taxonomy" id="63787"/>
    <lineage>
        <taxon>Eukaryota</taxon>
        <taxon>Viridiplantae</taxon>
        <taxon>Streptophyta</taxon>
        <taxon>Embryophyta</taxon>
        <taxon>Tracheophyta</taxon>
        <taxon>Spermatophyta</taxon>
        <taxon>Magnoliopsida</taxon>
        <taxon>eudicotyledons</taxon>
        <taxon>Gunneridae</taxon>
        <taxon>Pentapetalae</taxon>
        <taxon>Saxifragales</taxon>
        <taxon>Crassulaceae</taxon>
        <taxon>Kalanchoe</taxon>
    </lineage>
</organism>
<accession>A0A7N0TN86</accession>
<dbReference type="Proteomes" id="UP000594263">
    <property type="component" value="Unplaced"/>
</dbReference>
<protein>
    <submittedName>
        <fullName evidence="1">Uncharacterized protein</fullName>
    </submittedName>
</protein>
<dbReference type="Gramene" id="Kaladp0040s0321.1.v1.1">
    <property type="protein sequence ID" value="Kaladp0040s0321.1.v1.1.CDS.1"/>
    <property type="gene ID" value="Kaladp0040s0321.v1.1"/>
</dbReference>
<evidence type="ECO:0000313" key="2">
    <source>
        <dbReference type="Proteomes" id="UP000594263"/>
    </source>
</evidence>
<reference evidence="1" key="1">
    <citation type="submission" date="2021-01" db="UniProtKB">
        <authorList>
            <consortium name="EnsemblPlants"/>
        </authorList>
    </citation>
    <scope>IDENTIFICATION</scope>
</reference>
<name>A0A7N0TN86_KALFE</name>